<evidence type="ECO:0000313" key="1">
    <source>
        <dbReference type="EMBL" id="RXW33694.1"/>
    </source>
</evidence>
<dbReference type="InterPro" id="IPR052552">
    <property type="entry name" value="YeaO-like"/>
</dbReference>
<name>A0A4Q2EM38_9ACTN</name>
<accession>A0A4Q2EM38</accession>
<protein>
    <submittedName>
        <fullName evidence="1">DUF488 domain-containing protein</fullName>
    </submittedName>
</protein>
<dbReference type="PANTHER" id="PTHR36849">
    <property type="entry name" value="CYTOPLASMIC PROTEIN-RELATED"/>
    <property type="match status" value="1"/>
</dbReference>
<gene>
    <name evidence="1" type="ORF">C1706_01505</name>
</gene>
<organism evidence="1 2">
    <name type="scientific">Propioniciclava flava</name>
    <dbReference type="NCBI Taxonomy" id="2072026"/>
    <lineage>
        <taxon>Bacteria</taxon>
        <taxon>Bacillati</taxon>
        <taxon>Actinomycetota</taxon>
        <taxon>Actinomycetes</taxon>
        <taxon>Propionibacteriales</taxon>
        <taxon>Propionibacteriaceae</taxon>
        <taxon>Propioniciclava</taxon>
    </lineage>
</organism>
<proteinExistence type="predicted"/>
<sequence>MHVKRVYDPACEADGFRVLVDRLWPRGVSKERAALDAWAKSIAPSDDLRRFFGHVPERYPEFARRYRAELAANPAFPEFLGALAGHPVVTLLFGARDTEHNEAVVLSGVVTDQLHARSRD</sequence>
<dbReference type="Pfam" id="PF22752">
    <property type="entry name" value="DUF488-N3i"/>
    <property type="match status" value="1"/>
</dbReference>
<reference evidence="1 2" key="1">
    <citation type="submission" date="2018-01" db="EMBL/GenBank/DDBJ databases">
        <title>Lactibacter flavus gen. nov., sp. nov., a novel bacterium of the family Propionibacteriaceae isolated from raw milk and dairy products.</title>
        <authorList>
            <person name="Wenning M."/>
            <person name="Breitenwieser F."/>
            <person name="Huptas C."/>
            <person name="von Neubeck M."/>
            <person name="Busse H.-J."/>
            <person name="Scherer S."/>
        </authorList>
    </citation>
    <scope>NUCLEOTIDE SEQUENCE [LARGE SCALE GENOMIC DNA]</scope>
    <source>
        <strain evidence="1 2">VG341</strain>
    </source>
</reference>
<dbReference type="PANTHER" id="PTHR36849:SF1">
    <property type="entry name" value="CYTOPLASMIC PROTEIN"/>
    <property type="match status" value="1"/>
</dbReference>
<keyword evidence="2" id="KW-1185">Reference proteome</keyword>
<comment type="caution">
    <text evidence="1">The sequence shown here is derived from an EMBL/GenBank/DDBJ whole genome shotgun (WGS) entry which is preliminary data.</text>
</comment>
<dbReference type="AlphaFoldDB" id="A0A4Q2EM38"/>
<dbReference type="RefSeq" id="WP_129457661.1">
    <property type="nucleotide sequence ID" value="NZ_PPCV01000001.1"/>
</dbReference>
<dbReference type="OrthoDB" id="9790745at2"/>
<dbReference type="EMBL" id="PPCV01000001">
    <property type="protein sequence ID" value="RXW33694.1"/>
    <property type="molecule type" value="Genomic_DNA"/>
</dbReference>
<dbReference type="Proteomes" id="UP000290624">
    <property type="component" value="Unassembled WGS sequence"/>
</dbReference>
<evidence type="ECO:0000313" key="2">
    <source>
        <dbReference type="Proteomes" id="UP000290624"/>
    </source>
</evidence>